<evidence type="ECO:0000256" key="1">
    <source>
        <dbReference type="SAM" id="Phobius"/>
    </source>
</evidence>
<keyword evidence="1" id="KW-0812">Transmembrane</keyword>
<feature type="transmembrane region" description="Helical" evidence="1">
    <location>
        <begin position="48"/>
        <end position="66"/>
    </location>
</feature>
<evidence type="ECO:0000313" key="2">
    <source>
        <dbReference type="EMBL" id="SHF49452.1"/>
    </source>
</evidence>
<dbReference type="Proteomes" id="UP000184245">
    <property type="component" value="Unassembled WGS sequence"/>
</dbReference>
<dbReference type="RefSeq" id="WP_072854507.1">
    <property type="nucleotide sequence ID" value="NZ_FQVI01000033.1"/>
</dbReference>
<dbReference type="STRING" id="1122155.SAMN02745158_03965"/>
<organism evidence="2 3">
    <name type="scientific">Lactonifactor longoviformis DSM 17459</name>
    <dbReference type="NCBI Taxonomy" id="1122155"/>
    <lineage>
        <taxon>Bacteria</taxon>
        <taxon>Bacillati</taxon>
        <taxon>Bacillota</taxon>
        <taxon>Clostridia</taxon>
        <taxon>Eubacteriales</taxon>
        <taxon>Clostridiaceae</taxon>
        <taxon>Lactonifactor</taxon>
    </lineage>
</organism>
<name>A0A1M5C4U0_9CLOT</name>
<keyword evidence="1" id="KW-0472">Membrane</keyword>
<keyword evidence="1" id="KW-1133">Transmembrane helix</keyword>
<accession>A0A1M5C4U0</accession>
<reference evidence="2 3" key="1">
    <citation type="submission" date="2016-11" db="EMBL/GenBank/DDBJ databases">
        <authorList>
            <person name="Jaros S."/>
            <person name="Januszkiewicz K."/>
            <person name="Wedrychowicz H."/>
        </authorList>
    </citation>
    <scope>NUCLEOTIDE SEQUENCE [LARGE SCALE GENOMIC DNA]</scope>
    <source>
        <strain evidence="2 3">DSM 17459</strain>
    </source>
</reference>
<evidence type="ECO:0000313" key="3">
    <source>
        <dbReference type="Proteomes" id="UP000184245"/>
    </source>
</evidence>
<gene>
    <name evidence="2" type="ORF">SAMN02745158_03965</name>
</gene>
<dbReference type="Pfam" id="PF18975">
    <property type="entry name" value="DUF5711"/>
    <property type="match status" value="1"/>
</dbReference>
<proteinExistence type="predicted"/>
<dbReference type="AlphaFoldDB" id="A0A1M5C4U0"/>
<keyword evidence="3" id="KW-1185">Reference proteome</keyword>
<protein>
    <submittedName>
        <fullName evidence="2">Uncharacterized protein</fullName>
    </submittedName>
</protein>
<dbReference type="EMBL" id="FQVI01000033">
    <property type="protein sequence ID" value="SHF49452.1"/>
    <property type="molecule type" value="Genomic_DNA"/>
</dbReference>
<dbReference type="InterPro" id="IPR043765">
    <property type="entry name" value="DUF5711"/>
</dbReference>
<sequence length="410" mass="45806">MKNLLRKWKRQRKKAKAQKAARIQQDGNDIEAYKAKILRHRIRMLKRAGILAAVIAVVVLVITLVIQKRVYHKYSVLFSLTEEDTSSKNYVDLDGAVLKYGNDGAALLDSKQNVVWNQTYEMQDPQVDICGETAVVADKKGTAMYIFSKDGPSGAVDSSLPILKAKVASQGVVAAILEDGEKTWINFYASDGTVIAENQTRIDSPGYPVDLAVSPNGQLIMVTYLYVENGVSTSYVAYYNFGNAGQNEIDNIVSGYTYEGILVPQVAYLDESTSLAFRDNGFTIYKGKQIPKEATKVDVKKEIVSTFYDDSHVGLIFKSDNKSKQYTMRLYSTSGRLLFERDFNIEYKNVKLSDGMVIMNNENQVCLMSLKGVEKFNGTIDEGNIKDIFKVGMNKYMLVTDKGSSTIKFK</sequence>